<keyword evidence="1" id="KW-0808">Transferase</keyword>
<dbReference type="EMBL" id="SMMX01000005">
    <property type="protein sequence ID" value="TDA22204.1"/>
    <property type="molecule type" value="Genomic_DNA"/>
</dbReference>
<evidence type="ECO:0000256" key="2">
    <source>
        <dbReference type="ARBA" id="ARBA00022777"/>
    </source>
</evidence>
<dbReference type="AlphaFoldDB" id="A0A4R4FEY2"/>
<keyword evidence="5" id="KW-1185">Reference proteome</keyword>
<dbReference type="GO" id="GO:0016301">
    <property type="term" value="F:kinase activity"/>
    <property type="evidence" value="ECO:0007669"/>
    <property type="project" value="UniProtKB-KW"/>
</dbReference>
<sequence>MKFDKIIATGGIGTGMLFLSSRQEALGRSESRPVTLSSAKDYCKQQIVLYYAAALLKDTIPVYPVGYVGADSSGRAIIEEMRKQGMDVKYISLSPDFPTTISICLQYPDRETCNFTAANSASGLVTPEYIKEAMAQIGVDEKTIVCAIPEVPVASRAEMIRSGKMEGALTVLSVPVSEAEEFEALSIYRHVDILAVNMEEAQAVAHSRETGTKLLRQLADKLAKSNPRLSILMTCGKEGAYTFVNQTVERIPPLPGNAINTTGAGDAFLGGTLAGIARGMELQKGRSDRVFGESALSSAPELGTICAGMAVECEDSIAFHVSPLTIQELIRKKGWAAGDHFIKQAGRMR</sequence>
<accession>A0A4R4FEY2</accession>
<evidence type="ECO:0000259" key="3">
    <source>
        <dbReference type="Pfam" id="PF00294"/>
    </source>
</evidence>
<evidence type="ECO:0000313" key="5">
    <source>
        <dbReference type="Proteomes" id="UP000295710"/>
    </source>
</evidence>
<dbReference type="PANTHER" id="PTHR10584:SF166">
    <property type="entry name" value="RIBOKINASE"/>
    <property type="match status" value="1"/>
</dbReference>
<dbReference type="InterPro" id="IPR029056">
    <property type="entry name" value="Ribokinase-like"/>
</dbReference>
<organism evidence="4 5">
    <name type="scientific">Extibacter muris</name>
    <dbReference type="NCBI Taxonomy" id="1796622"/>
    <lineage>
        <taxon>Bacteria</taxon>
        <taxon>Bacillati</taxon>
        <taxon>Bacillota</taxon>
        <taxon>Clostridia</taxon>
        <taxon>Lachnospirales</taxon>
        <taxon>Lachnospiraceae</taxon>
        <taxon>Extibacter</taxon>
    </lineage>
</organism>
<dbReference type="Pfam" id="PF00294">
    <property type="entry name" value="PfkB"/>
    <property type="match status" value="1"/>
</dbReference>
<dbReference type="PANTHER" id="PTHR10584">
    <property type="entry name" value="SUGAR KINASE"/>
    <property type="match status" value="1"/>
</dbReference>
<dbReference type="Gene3D" id="3.40.1190.20">
    <property type="match status" value="1"/>
</dbReference>
<dbReference type="RefSeq" id="WP_132277028.1">
    <property type="nucleotide sequence ID" value="NZ_JAOBST010000067.1"/>
</dbReference>
<dbReference type="InterPro" id="IPR011611">
    <property type="entry name" value="PfkB_dom"/>
</dbReference>
<protein>
    <submittedName>
        <fullName evidence="4">Carbohydrate kinase family protein</fullName>
    </submittedName>
</protein>
<evidence type="ECO:0000313" key="4">
    <source>
        <dbReference type="EMBL" id="TDA22204.1"/>
    </source>
</evidence>
<keyword evidence="2 4" id="KW-0418">Kinase</keyword>
<dbReference type="SUPFAM" id="SSF53613">
    <property type="entry name" value="Ribokinase-like"/>
    <property type="match status" value="1"/>
</dbReference>
<dbReference type="Proteomes" id="UP000295710">
    <property type="component" value="Unassembled WGS sequence"/>
</dbReference>
<reference evidence="4 5" key="1">
    <citation type="journal article" date="2016" name="Nat. Microbiol.">
        <title>The Mouse Intestinal Bacterial Collection (miBC) provides host-specific insight into cultured diversity and functional potential of the gut microbiota.</title>
        <authorList>
            <person name="Lagkouvardos I."/>
            <person name="Pukall R."/>
            <person name="Abt B."/>
            <person name="Foesel B.U."/>
            <person name="Meier-Kolthoff J.P."/>
            <person name="Kumar N."/>
            <person name="Bresciani A."/>
            <person name="Martinez I."/>
            <person name="Just S."/>
            <person name="Ziegler C."/>
            <person name="Brugiroux S."/>
            <person name="Garzetti D."/>
            <person name="Wenning M."/>
            <person name="Bui T.P."/>
            <person name="Wang J."/>
            <person name="Hugenholtz F."/>
            <person name="Plugge C.M."/>
            <person name="Peterson D.A."/>
            <person name="Hornef M.W."/>
            <person name="Baines J.F."/>
            <person name="Smidt H."/>
            <person name="Walter J."/>
            <person name="Kristiansen K."/>
            <person name="Nielsen H.B."/>
            <person name="Haller D."/>
            <person name="Overmann J."/>
            <person name="Stecher B."/>
            <person name="Clavel T."/>
        </authorList>
    </citation>
    <scope>NUCLEOTIDE SEQUENCE [LARGE SCALE GENOMIC DNA]</scope>
    <source>
        <strain evidence="4 5">DSM 28560</strain>
    </source>
</reference>
<comment type="caution">
    <text evidence="4">The sequence shown here is derived from an EMBL/GenBank/DDBJ whole genome shotgun (WGS) entry which is preliminary data.</text>
</comment>
<name>A0A4R4FEY2_9FIRM</name>
<feature type="domain" description="Carbohydrate kinase PfkB" evidence="3">
    <location>
        <begin position="56"/>
        <end position="283"/>
    </location>
</feature>
<gene>
    <name evidence="4" type="ORF">E1963_08275</name>
</gene>
<proteinExistence type="predicted"/>
<evidence type="ECO:0000256" key="1">
    <source>
        <dbReference type="ARBA" id="ARBA00022679"/>
    </source>
</evidence>